<accession>A0A4Y9Z2Q3</accession>
<dbReference type="AlphaFoldDB" id="A0A4Y9Z2Q3"/>
<gene>
    <name evidence="3" type="ORF">EVJ58_g1160</name>
</gene>
<feature type="compositionally biased region" description="Basic and acidic residues" evidence="2">
    <location>
        <begin position="189"/>
        <end position="199"/>
    </location>
</feature>
<organism evidence="3 4">
    <name type="scientific">Rhodofomes roseus</name>
    <dbReference type="NCBI Taxonomy" id="34475"/>
    <lineage>
        <taxon>Eukaryota</taxon>
        <taxon>Fungi</taxon>
        <taxon>Dikarya</taxon>
        <taxon>Basidiomycota</taxon>
        <taxon>Agaricomycotina</taxon>
        <taxon>Agaricomycetes</taxon>
        <taxon>Polyporales</taxon>
        <taxon>Rhodofomes</taxon>
    </lineage>
</organism>
<keyword evidence="1" id="KW-0175">Coiled coil</keyword>
<feature type="compositionally biased region" description="Basic and acidic residues" evidence="2">
    <location>
        <begin position="166"/>
        <end position="178"/>
    </location>
</feature>
<dbReference type="Proteomes" id="UP000298390">
    <property type="component" value="Unassembled WGS sequence"/>
</dbReference>
<reference evidence="3 4" key="1">
    <citation type="submission" date="2019-01" db="EMBL/GenBank/DDBJ databases">
        <title>Genome sequencing of the rare red list fungi Fomitopsis rosea.</title>
        <authorList>
            <person name="Buettner E."/>
            <person name="Kellner H."/>
        </authorList>
    </citation>
    <scope>NUCLEOTIDE SEQUENCE [LARGE SCALE GENOMIC DNA]</scope>
    <source>
        <strain evidence="3 4">DSM 105464</strain>
    </source>
</reference>
<evidence type="ECO:0000256" key="2">
    <source>
        <dbReference type="SAM" id="MobiDB-lite"/>
    </source>
</evidence>
<feature type="coiled-coil region" evidence="1">
    <location>
        <begin position="59"/>
        <end position="163"/>
    </location>
</feature>
<feature type="compositionally biased region" description="Low complexity" evidence="2">
    <location>
        <begin position="419"/>
        <end position="439"/>
    </location>
</feature>
<feature type="compositionally biased region" description="Pro residues" evidence="2">
    <location>
        <begin position="334"/>
        <end position="345"/>
    </location>
</feature>
<feature type="compositionally biased region" description="Basic and acidic residues" evidence="2">
    <location>
        <begin position="400"/>
        <end position="418"/>
    </location>
</feature>
<evidence type="ECO:0000313" key="4">
    <source>
        <dbReference type="Proteomes" id="UP000298390"/>
    </source>
</evidence>
<feature type="compositionally biased region" description="Low complexity" evidence="2">
    <location>
        <begin position="1"/>
        <end position="13"/>
    </location>
</feature>
<feature type="compositionally biased region" description="Polar residues" evidence="2">
    <location>
        <begin position="523"/>
        <end position="532"/>
    </location>
</feature>
<feature type="region of interest" description="Disordered" evidence="2">
    <location>
        <begin position="453"/>
        <end position="588"/>
    </location>
</feature>
<name>A0A4Y9Z2Q3_9APHY</name>
<sequence length="588" mass="64515">MDDSESSPSPLDDTPVRSRRESSEQPRRGHRSSKDRDKMYMGGSSRELARLLVYQEREAKDLRKMLASVTEQLKAETQRADEAELRTREAALRFKNMHDQKLQAQQDAERNKQTLELYKMQLENAQREINKAQQIIDMVEAQRIEAEEVAARARTTARKLKEEKLATLAREEGRREGYEEGLAQGRSLGFEEGRSEGYARGRAAAARSVRRYADELVESPVDERSVVDEPGTQQAGSGSSPDEYESRPPSAYVQSLRQGSPGPERARSPGPNHVRTPGPMPSEPPKVHDPDIRPIPVHYAQSPGHPPMEFPPDNFIPKMDEDGRIRLPPQHEMGPPPPTPSPPPQMTLQNTMERMDERPPLMVPPPGGESVESAMMSDSDASTTTAPFEILGPPGAPSARNRERPHVLSAIAEERERSSSMSSPSVGGHGSPFVPSSGSTFYQPLRAQASIASSLGHYDDNRSQNYYTNPRAHTGSPDSTRRMNMHAPASPASLHPPSLTRNSRTSSLSPDFNIEVEPPSGPESLNSESAPMTPNLLRADNLPPMPPPTDPTEPVQQVPAQVMSMPGVIPPPGHAGGGLTEGGDDYLV</sequence>
<dbReference type="EMBL" id="SEKV01000036">
    <property type="protein sequence ID" value="TFY68188.1"/>
    <property type="molecule type" value="Genomic_DNA"/>
</dbReference>
<proteinExistence type="predicted"/>
<feature type="compositionally biased region" description="Polar residues" evidence="2">
    <location>
        <begin position="231"/>
        <end position="240"/>
    </location>
</feature>
<feature type="compositionally biased region" description="Low complexity" evidence="2">
    <location>
        <begin position="486"/>
        <end position="509"/>
    </location>
</feature>
<feature type="region of interest" description="Disordered" evidence="2">
    <location>
        <begin position="1"/>
        <end position="45"/>
    </location>
</feature>
<evidence type="ECO:0000313" key="3">
    <source>
        <dbReference type="EMBL" id="TFY68188.1"/>
    </source>
</evidence>
<feature type="region of interest" description="Disordered" evidence="2">
    <location>
        <begin position="166"/>
        <end position="440"/>
    </location>
</feature>
<comment type="caution">
    <text evidence="3">The sequence shown here is derived from an EMBL/GenBank/DDBJ whole genome shotgun (WGS) entry which is preliminary data.</text>
</comment>
<feature type="compositionally biased region" description="Basic and acidic residues" evidence="2">
    <location>
        <begin position="14"/>
        <end position="39"/>
    </location>
</feature>
<protein>
    <submittedName>
        <fullName evidence="3">Uncharacterized protein</fullName>
    </submittedName>
</protein>
<evidence type="ECO:0000256" key="1">
    <source>
        <dbReference type="SAM" id="Coils"/>
    </source>
</evidence>
<dbReference type="STRING" id="34475.A0A4Y9Z2Q3"/>